<evidence type="ECO:0000313" key="2">
    <source>
        <dbReference type="Proteomes" id="UP000095283"/>
    </source>
</evidence>
<feature type="compositionally biased region" description="Basic and acidic residues" evidence="1">
    <location>
        <begin position="156"/>
        <end position="165"/>
    </location>
</feature>
<protein>
    <submittedName>
        <fullName evidence="3">Uncharacterized protein</fullName>
    </submittedName>
</protein>
<keyword evidence="2" id="KW-1185">Reference proteome</keyword>
<feature type="region of interest" description="Disordered" evidence="1">
    <location>
        <begin position="81"/>
        <end position="126"/>
    </location>
</feature>
<evidence type="ECO:0000313" key="3">
    <source>
        <dbReference type="WBParaSite" id="Hba_18853"/>
    </source>
</evidence>
<proteinExistence type="predicted"/>
<organism evidence="2 3">
    <name type="scientific">Heterorhabditis bacteriophora</name>
    <name type="common">Entomopathogenic nematode worm</name>
    <dbReference type="NCBI Taxonomy" id="37862"/>
    <lineage>
        <taxon>Eukaryota</taxon>
        <taxon>Metazoa</taxon>
        <taxon>Ecdysozoa</taxon>
        <taxon>Nematoda</taxon>
        <taxon>Chromadorea</taxon>
        <taxon>Rhabditida</taxon>
        <taxon>Rhabditina</taxon>
        <taxon>Rhabditomorpha</taxon>
        <taxon>Strongyloidea</taxon>
        <taxon>Heterorhabditidae</taxon>
        <taxon>Heterorhabditis</taxon>
    </lineage>
</organism>
<dbReference type="WBParaSite" id="Hba_18853">
    <property type="protein sequence ID" value="Hba_18853"/>
    <property type="gene ID" value="Hba_18853"/>
</dbReference>
<name>A0A1I7XMU2_HETBA</name>
<sequence length="346" mass="37577">MKHFSMDEIMSVSVYKEIGALMGDRAEKKKDIFDPDHVRTAPLPEQAVNEEQIGSHVNPISDSTASIPDDPVHEKVVFSTFDHSDSEGGYDSTLDEQNRGSSPKSGNEIYLPAIHEESNKLESPDDCERRRACSDVTHGDGVALSSNLHRVPISRTGEERPRSYSELDAPLSSSFGSRFSPNAARRSFGKLSRTLSARAKSLQGTVTQGTKQVAHGVVSHTKSAADSLQTGIETGVKVVGEAANAAANQAKEQRSAFQLKREQSLATLEGLKQKTQLARDVSVAKVKNSLFACATSSDEMPDLFLPVDEIVAKAQTADDASVGSSQLPYYMAVRLTRKKRKTRSNV</sequence>
<feature type="compositionally biased region" description="Basic and acidic residues" evidence="1">
    <location>
        <begin position="114"/>
        <end position="126"/>
    </location>
</feature>
<reference evidence="3" key="1">
    <citation type="submission" date="2016-11" db="UniProtKB">
        <authorList>
            <consortium name="WormBaseParasite"/>
        </authorList>
    </citation>
    <scope>IDENTIFICATION</scope>
</reference>
<feature type="region of interest" description="Disordered" evidence="1">
    <location>
        <begin position="147"/>
        <end position="167"/>
    </location>
</feature>
<dbReference type="AlphaFoldDB" id="A0A1I7XMU2"/>
<evidence type="ECO:0000256" key="1">
    <source>
        <dbReference type="SAM" id="MobiDB-lite"/>
    </source>
</evidence>
<dbReference type="Proteomes" id="UP000095283">
    <property type="component" value="Unplaced"/>
</dbReference>
<accession>A0A1I7XMU2</accession>